<keyword evidence="3" id="KW-1185">Reference proteome</keyword>
<feature type="compositionally biased region" description="Low complexity" evidence="1">
    <location>
        <begin position="1"/>
        <end position="14"/>
    </location>
</feature>
<gene>
    <name evidence="2" type="ORF">L486_02678</name>
</gene>
<evidence type="ECO:0000313" key="2">
    <source>
        <dbReference type="EMBL" id="OCF60005.1"/>
    </source>
</evidence>
<dbReference type="Proteomes" id="UP000092583">
    <property type="component" value="Unassembled WGS sequence"/>
</dbReference>
<name>A0A1B9IWV3_9TREE</name>
<organism evidence="2 3">
    <name type="scientific">Kwoniella mangroviensis CBS 10435</name>
    <dbReference type="NCBI Taxonomy" id="1331196"/>
    <lineage>
        <taxon>Eukaryota</taxon>
        <taxon>Fungi</taxon>
        <taxon>Dikarya</taxon>
        <taxon>Basidiomycota</taxon>
        <taxon>Agaricomycotina</taxon>
        <taxon>Tremellomycetes</taxon>
        <taxon>Tremellales</taxon>
        <taxon>Cryptococcaceae</taxon>
        <taxon>Kwoniella</taxon>
    </lineage>
</organism>
<dbReference type="AlphaFoldDB" id="A0A1B9IWV3"/>
<accession>A0A1B9IWV3</accession>
<feature type="region of interest" description="Disordered" evidence="1">
    <location>
        <begin position="1"/>
        <end position="79"/>
    </location>
</feature>
<protein>
    <submittedName>
        <fullName evidence="2">Uncharacterized protein</fullName>
    </submittedName>
</protein>
<dbReference type="EMBL" id="KI669460">
    <property type="protein sequence ID" value="OCF60005.1"/>
    <property type="molecule type" value="Genomic_DNA"/>
</dbReference>
<feature type="compositionally biased region" description="Basic and acidic residues" evidence="1">
    <location>
        <begin position="15"/>
        <end position="38"/>
    </location>
</feature>
<evidence type="ECO:0000313" key="3">
    <source>
        <dbReference type="Proteomes" id="UP000092583"/>
    </source>
</evidence>
<proteinExistence type="predicted"/>
<feature type="compositionally biased region" description="Polar residues" evidence="1">
    <location>
        <begin position="40"/>
        <end position="54"/>
    </location>
</feature>
<sequence length="135" mass="14900">MPSPSKFSTSSPSRSRLEAELQEATEDRDWDRVHELSERLASSTTRSPSTSNGQSRRKHDSTRTHFRHSDESSSSSGGSFSIGESLLSGLFTGIGVAAGTSIFGSLTTPRYECNTFSAPIMRTRTVYRPIRRHCI</sequence>
<evidence type="ECO:0000256" key="1">
    <source>
        <dbReference type="SAM" id="MobiDB-lite"/>
    </source>
</evidence>
<reference evidence="2 3" key="1">
    <citation type="submission" date="2013-07" db="EMBL/GenBank/DDBJ databases">
        <title>The Genome Sequence of Kwoniella mangroviensis CBS10435.</title>
        <authorList>
            <consortium name="The Broad Institute Genome Sequencing Platform"/>
            <person name="Cuomo C."/>
            <person name="Litvintseva A."/>
            <person name="Chen Y."/>
            <person name="Heitman J."/>
            <person name="Sun S."/>
            <person name="Springer D."/>
            <person name="Dromer F."/>
            <person name="Young S.K."/>
            <person name="Zeng Q."/>
            <person name="Gargeya S."/>
            <person name="Fitzgerald M."/>
            <person name="Abouelleil A."/>
            <person name="Alvarado L."/>
            <person name="Berlin A.M."/>
            <person name="Chapman S.B."/>
            <person name="Dewar J."/>
            <person name="Goldberg J."/>
            <person name="Griggs A."/>
            <person name="Gujja S."/>
            <person name="Hansen M."/>
            <person name="Howarth C."/>
            <person name="Imamovic A."/>
            <person name="Larimer J."/>
            <person name="McCowan C."/>
            <person name="Murphy C."/>
            <person name="Pearson M."/>
            <person name="Priest M."/>
            <person name="Roberts A."/>
            <person name="Saif S."/>
            <person name="Shea T."/>
            <person name="Sykes S."/>
            <person name="Wortman J."/>
            <person name="Nusbaum C."/>
            <person name="Birren B."/>
        </authorList>
    </citation>
    <scope>NUCLEOTIDE SEQUENCE [LARGE SCALE GENOMIC DNA]</scope>
    <source>
        <strain evidence="2 3">CBS 10435</strain>
    </source>
</reference>
<reference evidence="3" key="2">
    <citation type="submission" date="2013-12" db="EMBL/GenBank/DDBJ databases">
        <title>Evolution of pathogenesis and genome organization in the Tremellales.</title>
        <authorList>
            <person name="Cuomo C."/>
            <person name="Litvintseva A."/>
            <person name="Heitman J."/>
            <person name="Chen Y."/>
            <person name="Sun S."/>
            <person name="Springer D."/>
            <person name="Dromer F."/>
            <person name="Young S."/>
            <person name="Zeng Q."/>
            <person name="Chapman S."/>
            <person name="Gujja S."/>
            <person name="Saif S."/>
            <person name="Birren B."/>
        </authorList>
    </citation>
    <scope>NUCLEOTIDE SEQUENCE [LARGE SCALE GENOMIC DNA]</scope>
    <source>
        <strain evidence="3">CBS 10435</strain>
    </source>
</reference>
<feature type="compositionally biased region" description="Basic and acidic residues" evidence="1">
    <location>
        <begin position="61"/>
        <end position="71"/>
    </location>
</feature>